<accession>A0A9D1D5B8</accession>
<sequence length="60" mass="7322">MEDKKKIFLLLQDILTELKKISEYISYLKWEEMCRREIHTKLPKDKLNPSEKGMFIDSEF</sequence>
<name>A0A9D1D5B8_9FIRM</name>
<dbReference type="AlphaFoldDB" id="A0A9D1D5B8"/>
<dbReference type="EMBL" id="DVGC01000023">
    <property type="protein sequence ID" value="HIR05128.1"/>
    <property type="molecule type" value="Genomic_DNA"/>
</dbReference>
<organism evidence="1 2">
    <name type="scientific">Candidatus Copromonas faecavium</name>
    <name type="common">nom. illeg.</name>
    <dbReference type="NCBI Taxonomy" id="2840740"/>
    <lineage>
        <taxon>Bacteria</taxon>
        <taxon>Bacillati</taxon>
        <taxon>Bacillota</taxon>
        <taxon>Clostridia</taxon>
        <taxon>Lachnospirales</taxon>
        <taxon>Lachnospiraceae</taxon>
        <taxon>Candidatus Copromonas (nom. illeg.)</taxon>
    </lineage>
</organism>
<reference evidence="1" key="1">
    <citation type="submission" date="2020-10" db="EMBL/GenBank/DDBJ databases">
        <authorList>
            <person name="Gilroy R."/>
        </authorList>
    </citation>
    <scope>NUCLEOTIDE SEQUENCE</scope>
    <source>
        <strain evidence="1">CHK180-2868</strain>
    </source>
</reference>
<protein>
    <submittedName>
        <fullName evidence="1">Uncharacterized protein</fullName>
    </submittedName>
</protein>
<evidence type="ECO:0000313" key="2">
    <source>
        <dbReference type="Proteomes" id="UP000824250"/>
    </source>
</evidence>
<proteinExistence type="predicted"/>
<evidence type="ECO:0000313" key="1">
    <source>
        <dbReference type="EMBL" id="HIR05128.1"/>
    </source>
</evidence>
<gene>
    <name evidence="1" type="ORF">IAB28_04090</name>
</gene>
<reference evidence="1" key="2">
    <citation type="journal article" date="2021" name="PeerJ">
        <title>Extensive microbial diversity within the chicken gut microbiome revealed by metagenomics and culture.</title>
        <authorList>
            <person name="Gilroy R."/>
            <person name="Ravi A."/>
            <person name="Getino M."/>
            <person name="Pursley I."/>
            <person name="Horton D.L."/>
            <person name="Alikhan N.F."/>
            <person name="Baker D."/>
            <person name="Gharbi K."/>
            <person name="Hall N."/>
            <person name="Watson M."/>
            <person name="Adriaenssens E.M."/>
            <person name="Foster-Nyarko E."/>
            <person name="Jarju S."/>
            <person name="Secka A."/>
            <person name="Antonio M."/>
            <person name="Oren A."/>
            <person name="Chaudhuri R.R."/>
            <person name="La Ragione R."/>
            <person name="Hildebrand F."/>
            <person name="Pallen M.J."/>
        </authorList>
    </citation>
    <scope>NUCLEOTIDE SEQUENCE</scope>
    <source>
        <strain evidence="1">CHK180-2868</strain>
    </source>
</reference>
<dbReference type="Proteomes" id="UP000824250">
    <property type="component" value="Unassembled WGS sequence"/>
</dbReference>
<comment type="caution">
    <text evidence="1">The sequence shown here is derived from an EMBL/GenBank/DDBJ whole genome shotgun (WGS) entry which is preliminary data.</text>
</comment>